<accession>A0ACC1KY21</accession>
<name>A0ACC1KY21_9FUNG</name>
<evidence type="ECO:0000313" key="1">
    <source>
        <dbReference type="EMBL" id="KAJ2796731.1"/>
    </source>
</evidence>
<evidence type="ECO:0000313" key="2">
    <source>
        <dbReference type="Proteomes" id="UP001140096"/>
    </source>
</evidence>
<sequence length="145" mass="15867">MFDVNAKVPPLPVRRGITSWLLGKTSNASQDIDAFLGSHCRDLLAKGGIKPGMRLQQASAPTTSGSARSADVAAETDRAVDNVGKAVHLDEASESKTMLDKRGQQLEMIDERMQQASMQARGFLDDIRAYNAKQERSSKKRFGLF</sequence>
<organism evidence="1 2">
    <name type="scientific">Coemansia furcata</name>
    <dbReference type="NCBI Taxonomy" id="417177"/>
    <lineage>
        <taxon>Eukaryota</taxon>
        <taxon>Fungi</taxon>
        <taxon>Fungi incertae sedis</taxon>
        <taxon>Zoopagomycota</taxon>
        <taxon>Kickxellomycotina</taxon>
        <taxon>Kickxellomycetes</taxon>
        <taxon>Kickxellales</taxon>
        <taxon>Kickxellaceae</taxon>
        <taxon>Coemansia</taxon>
    </lineage>
</organism>
<gene>
    <name evidence="1" type="ORF">H4S07_006135</name>
</gene>
<protein>
    <submittedName>
        <fullName evidence="1">Uncharacterized protein</fullName>
    </submittedName>
</protein>
<dbReference type="Proteomes" id="UP001140096">
    <property type="component" value="Unassembled WGS sequence"/>
</dbReference>
<proteinExistence type="predicted"/>
<reference evidence="1" key="1">
    <citation type="submission" date="2022-07" db="EMBL/GenBank/DDBJ databases">
        <title>Phylogenomic reconstructions and comparative analyses of Kickxellomycotina fungi.</title>
        <authorList>
            <person name="Reynolds N.K."/>
            <person name="Stajich J.E."/>
            <person name="Barry K."/>
            <person name="Grigoriev I.V."/>
            <person name="Crous P."/>
            <person name="Smith M.E."/>
        </authorList>
    </citation>
    <scope>NUCLEOTIDE SEQUENCE</scope>
    <source>
        <strain evidence="1">CBS 102833</strain>
    </source>
</reference>
<comment type="caution">
    <text evidence="1">The sequence shown here is derived from an EMBL/GenBank/DDBJ whole genome shotgun (WGS) entry which is preliminary data.</text>
</comment>
<dbReference type="EMBL" id="JANBUP010003446">
    <property type="protein sequence ID" value="KAJ2796731.1"/>
    <property type="molecule type" value="Genomic_DNA"/>
</dbReference>
<keyword evidence="2" id="KW-1185">Reference proteome</keyword>